<evidence type="ECO:0000256" key="5">
    <source>
        <dbReference type="ARBA" id="ARBA00023154"/>
    </source>
</evidence>
<dbReference type="EMBL" id="CP007770">
    <property type="protein sequence ID" value="AJC87065.1"/>
    <property type="molecule type" value="Genomic_DNA"/>
</dbReference>
<dbReference type="UniPathway" id="UPA00034">
    <property type="reaction ID" value="UER00025"/>
</dbReference>
<feature type="binding site" evidence="8">
    <location>
        <position position="11"/>
    </location>
    <ligand>
        <name>substrate</name>
    </ligand>
</feature>
<dbReference type="NCBIfam" id="TIGR00652">
    <property type="entry name" value="DapF"/>
    <property type="match status" value="1"/>
</dbReference>
<comment type="similarity">
    <text evidence="2 8">Belongs to the diaminopimelate epimerase family.</text>
</comment>
<comment type="caution">
    <text evidence="8">Lacks conserved residue(s) required for the propagation of feature annotation.</text>
</comment>
<dbReference type="HOGENOM" id="CLU_053306_3_2_7"/>
<dbReference type="GO" id="GO:0008837">
    <property type="term" value="F:diaminopimelate epimerase activity"/>
    <property type="evidence" value="ECO:0007669"/>
    <property type="project" value="UniProtKB-UniRule"/>
</dbReference>
<dbReference type="PROSITE" id="PS01326">
    <property type="entry name" value="DAP_EPIMERASE"/>
    <property type="match status" value="1"/>
</dbReference>
<dbReference type="PANTHER" id="PTHR31689">
    <property type="entry name" value="DIAMINOPIMELATE EPIMERASE, CHLOROPLASTIC"/>
    <property type="match status" value="1"/>
</dbReference>
<dbReference type="HAMAP" id="MF_00197">
    <property type="entry name" value="DAP_epimerase"/>
    <property type="match status" value="1"/>
</dbReference>
<feature type="site" description="Could be important to modulate the pK values of the two catalytic cysteine residues" evidence="8">
    <location>
        <position position="182"/>
    </location>
</feature>
<evidence type="ECO:0000256" key="2">
    <source>
        <dbReference type="ARBA" id="ARBA00010219"/>
    </source>
</evidence>
<comment type="function">
    <text evidence="8">Catalyzes the stereoinversion of LL-2,6-diaminopimelate (L,L-DAP) to meso-diaminopimelate (meso-DAP), a precursor of L-lysine and an essential component of the bacterial peptidoglycan.</text>
</comment>
<feature type="binding site" evidence="8">
    <location>
        <begin position="182"/>
        <end position="183"/>
    </location>
    <ligand>
        <name>substrate</name>
    </ligand>
</feature>
<keyword evidence="8" id="KW-0963">Cytoplasm</keyword>
<evidence type="ECO:0000256" key="1">
    <source>
        <dbReference type="ARBA" id="ARBA00005196"/>
    </source>
</evidence>
<reference evidence="10 11" key="1">
    <citation type="journal article" date="2014" name="Genome Biol. Evol.">
        <title>Comparative Genomics of the Campylobacter lari Group.</title>
        <authorList>
            <person name="Miller W.G."/>
            <person name="Yee E."/>
            <person name="Chapman M.H."/>
            <person name="Smith T.P."/>
            <person name="Bono J.L."/>
            <person name="Huynh S."/>
            <person name="Parker C.T."/>
            <person name="Vandamme P."/>
            <person name="Luong K."/>
            <person name="Korlach J."/>
        </authorList>
    </citation>
    <scope>NUCLEOTIDE SEQUENCE [LARGE SCALE GENOMIC DNA]</scope>
    <source>
        <strain evidence="10 11">NCTC 12927</strain>
    </source>
</reference>
<feature type="active site" evidence="9">
    <location>
        <position position="69"/>
    </location>
</feature>
<dbReference type="AlphaFoldDB" id="A0A0A8GZW6"/>
<dbReference type="EC" id="5.1.1.7" evidence="3 8"/>
<dbReference type="Pfam" id="PF01678">
    <property type="entry name" value="DAP_epimerase"/>
    <property type="match status" value="2"/>
</dbReference>
<evidence type="ECO:0000313" key="10">
    <source>
        <dbReference type="EMBL" id="AJC87065.1"/>
    </source>
</evidence>
<dbReference type="GO" id="GO:0005829">
    <property type="term" value="C:cytosol"/>
    <property type="evidence" value="ECO:0007669"/>
    <property type="project" value="TreeGrafter"/>
</dbReference>
<comment type="subunit">
    <text evidence="8">Homodimer.</text>
</comment>
<feature type="site" description="Could be important to modulate the pK values of the two catalytic cysteine residues" evidence="8">
    <location>
        <position position="138"/>
    </location>
</feature>
<name>A0A0A8GZW6_9BACT</name>
<keyword evidence="6 8" id="KW-0413">Isomerase</keyword>
<evidence type="ECO:0000256" key="7">
    <source>
        <dbReference type="ARBA" id="ARBA00051712"/>
    </source>
</evidence>
<protein>
    <recommendedName>
        <fullName evidence="3 8">Diaminopimelate epimerase</fullName>
        <shortName evidence="8">DAP epimerase</shortName>
        <ecNumber evidence="3 8">5.1.1.7</ecNumber>
    </recommendedName>
    <alternativeName>
        <fullName evidence="8">PLP-independent amino acid racemase</fullName>
    </alternativeName>
</protein>
<dbReference type="GO" id="GO:0009089">
    <property type="term" value="P:lysine biosynthetic process via diaminopimelate"/>
    <property type="evidence" value="ECO:0007669"/>
    <property type="project" value="UniProtKB-UniRule"/>
</dbReference>
<feature type="binding site" evidence="8">
    <location>
        <begin position="193"/>
        <end position="194"/>
    </location>
    <ligand>
        <name>substrate</name>
    </ligand>
</feature>
<dbReference type="PANTHER" id="PTHR31689:SF0">
    <property type="entry name" value="DIAMINOPIMELATE EPIMERASE"/>
    <property type="match status" value="1"/>
</dbReference>
<dbReference type="Gene3D" id="3.10.310.10">
    <property type="entry name" value="Diaminopimelate Epimerase, Chain A, domain 1"/>
    <property type="match status" value="2"/>
</dbReference>
<gene>
    <name evidence="8 10" type="primary">dapF</name>
    <name evidence="10" type="ORF">CINS_0056</name>
</gene>
<dbReference type="RefSeq" id="WP_039648864.1">
    <property type="nucleotide sequence ID" value="NZ_CP007770.1"/>
</dbReference>
<evidence type="ECO:0000256" key="6">
    <source>
        <dbReference type="ARBA" id="ARBA00023235"/>
    </source>
</evidence>
<dbReference type="InterPro" id="IPR001653">
    <property type="entry name" value="DAP_epimerase_DapF"/>
</dbReference>
<comment type="catalytic activity">
    <reaction evidence="7 8">
        <text>(2S,6S)-2,6-diaminopimelate = meso-2,6-diaminopimelate</text>
        <dbReference type="Rhea" id="RHEA:15393"/>
        <dbReference type="ChEBI" id="CHEBI:57609"/>
        <dbReference type="ChEBI" id="CHEBI:57791"/>
        <dbReference type="EC" id="5.1.1.7"/>
    </reaction>
</comment>
<accession>A0A0A8GZW6</accession>
<evidence type="ECO:0000313" key="11">
    <source>
        <dbReference type="Proteomes" id="UP000031163"/>
    </source>
</evidence>
<evidence type="ECO:0000256" key="3">
    <source>
        <dbReference type="ARBA" id="ARBA00013080"/>
    </source>
</evidence>
<sequence length="250" mass="28831">MKYFKYCASGNDFVIFADEEKKDRTKLAQILCDRYKGIGADGLIVIVPHKKYDFEWQFYNCDGSEANMCGNGSRAAAHFAHYFLKKPKYLNFITGAGLIKSHIESDMVEIKLSDVKNIKEPFEYKQMQWQLCDTGVPHLVTFVDDLDDFNEQLCKELRLKYNANVNFAKVENDELLKVRTFERGVESETLACGTGMGACFYLAQLNYKVKSKITIQPKSGENLVFRLEEDQIFFKGKVKYCFEANYNFSC</sequence>
<dbReference type="GeneID" id="74430878"/>
<organism evidence="10 11">
    <name type="scientific">Campylobacter insulaenigrae NCTC 12927</name>
    <dbReference type="NCBI Taxonomy" id="1031564"/>
    <lineage>
        <taxon>Bacteria</taxon>
        <taxon>Pseudomonadati</taxon>
        <taxon>Campylobacterota</taxon>
        <taxon>Epsilonproteobacteria</taxon>
        <taxon>Campylobacterales</taxon>
        <taxon>Campylobacteraceae</taxon>
        <taxon>Campylobacter</taxon>
    </lineage>
</organism>
<comment type="pathway">
    <text evidence="1 8">Amino-acid biosynthesis; L-lysine biosynthesis via DAP pathway; DL-2,6-diaminopimelate from LL-2,6-diaminopimelate: step 1/1.</text>
</comment>
<comment type="subcellular location">
    <subcellularLocation>
        <location evidence="8">Cytoplasm</location>
    </subcellularLocation>
</comment>
<evidence type="ECO:0000256" key="9">
    <source>
        <dbReference type="PROSITE-ProRule" id="PRU10125"/>
    </source>
</evidence>
<evidence type="ECO:0000256" key="4">
    <source>
        <dbReference type="ARBA" id="ARBA00022605"/>
    </source>
</evidence>
<proteinExistence type="inferred from homology"/>
<dbReference type="SUPFAM" id="SSF54506">
    <property type="entry name" value="Diaminopimelate epimerase-like"/>
    <property type="match status" value="2"/>
</dbReference>
<evidence type="ECO:0000256" key="8">
    <source>
        <dbReference type="HAMAP-Rule" id="MF_00197"/>
    </source>
</evidence>
<feature type="active site" description="Proton acceptor" evidence="8">
    <location>
        <position position="192"/>
    </location>
</feature>
<feature type="binding site" evidence="8">
    <location>
        <position position="60"/>
    </location>
    <ligand>
        <name>substrate</name>
    </ligand>
</feature>
<keyword evidence="5 8" id="KW-0457">Lysine biosynthesis</keyword>
<keyword evidence="4 8" id="KW-0028">Amino-acid biosynthesis</keyword>
<dbReference type="Proteomes" id="UP000031163">
    <property type="component" value="Chromosome"/>
</dbReference>
<feature type="binding site" evidence="8">
    <location>
        <position position="164"/>
    </location>
    <ligand>
        <name>substrate</name>
    </ligand>
</feature>
<dbReference type="KEGG" id="cis:CINS_0056"/>
<feature type="active site" description="Proton donor" evidence="8">
    <location>
        <position position="69"/>
    </location>
</feature>
<dbReference type="STRING" id="1031564.CINS_0056"/>
<dbReference type="InterPro" id="IPR018510">
    <property type="entry name" value="DAP_epimerase_AS"/>
</dbReference>
<feature type="binding site" evidence="8">
    <location>
        <begin position="70"/>
        <end position="71"/>
    </location>
    <ligand>
        <name>substrate</name>
    </ligand>
</feature>